<feature type="compositionally biased region" description="Low complexity" evidence="1">
    <location>
        <begin position="365"/>
        <end position="385"/>
    </location>
</feature>
<gene>
    <name evidence="3" type="ORF">T440DRAFT_553893</name>
</gene>
<sequence>MSATPESMADSGISKRTTTITLISTITIDAPNPPPTQFYKDPSTTYSAFSKPLHIHGIIPGLQPTPPKNSRSPFQPHTLSTATPNSPKPAHPDPPTSSKYPRPSPPGFLYPEPIVPPSASTAHNTHTMQHTSGNPYHPNILPQADYDLAYLSPGLKVLLLVTLATITLAGCWTILVLGINFPPGEWGIWNIKGKVKEMRPLDKASRYACSDGVVLACVRGPGNKVQRCGRENGYAGHEGECGIELQQNPQHRFPHSGRSEVLGRGGGNDNTFTAHRRTCSSPSAAPILNISATPIPTPTTLPSTTSSPQNPFLVPPQNALLQPGAHIAAPRTHTRTSGEWIAERTAFFSSHTSLPLHNGQQNTYSKSSSPTSHHYSSSASGSSSRDISDAEALEAGTAPLTGYKCASLSSSSDSDGEQGMLRRSLRWLDQGLGMVDGVVGRVAGGLARWTDDEGVAEEGLLVKLGGGKRKVE</sequence>
<proteinExistence type="predicted"/>
<dbReference type="AlphaFoldDB" id="A0A6A7B979"/>
<organism evidence="3 4">
    <name type="scientific">Plenodomus tracheiphilus IPT5</name>
    <dbReference type="NCBI Taxonomy" id="1408161"/>
    <lineage>
        <taxon>Eukaryota</taxon>
        <taxon>Fungi</taxon>
        <taxon>Dikarya</taxon>
        <taxon>Ascomycota</taxon>
        <taxon>Pezizomycotina</taxon>
        <taxon>Dothideomycetes</taxon>
        <taxon>Pleosporomycetidae</taxon>
        <taxon>Pleosporales</taxon>
        <taxon>Pleosporineae</taxon>
        <taxon>Leptosphaeriaceae</taxon>
        <taxon>Plenodomus</taxon>
    </lineage>
</organism>
<feature type="compositionally biased region" description="Polar residues" evidence="1">
    <location>
        <begin position="118"/>
        <end position="132"/>
    </location>
</feature>
<dbReference type="OrthoDB" id="3787127at2759"/>
<feature type="compositionally biased region" description="Pro residues" evidence="1">
    <location>
        <begin position="86"/>
        <end position="95"/>
    </location>
</feature>
<dbReference type="Proteomes" id="UP000799423">
    <property type="component" value="Unassembled WGS sequence"/>
</dbReference>
<keyword evidence="2" id="KW-1133">Transmembrane helix</keyword>
<feature type="region of interest" description="Disordered" evidence="1">
    <location>
        <begin position="352"/>
        <end position="389"/>
    </location>
</feature>
<evidence type="ECO:0000256" key="2">
    <source>
        <dbReference type="SAM" id="Phobius"/>
    </source>
</evidence>
<feature type="transmembrane region" description="Helical" evidence="2">
    <location>
        <begin position="157"/>
        <end position="181"/>
    </location>
</feature>
<evidence type="ECO:0000313" key="3">
    <source>
        <dbReference type="EMBL" id="KAF2851943.1"/>
    </source>
</evidence>
<dbReference type="EMBL" id="MU006300">
    <property type="protein sequence ID" value="KAF2851943.1"/>
    <property type="molecule type" value="Genomic_DNA"/>
</dbReference>
<protein>
    <submittedName>
        <fullName evidence="3">Uncharacterized protein</fullName>
    </submittedName>
</protein>
<name>A0A6A7B979_9PLEO</name>
<accession>A0A6A7B979</accession>
<keyword evidence="2" id="KW-0472">Membrane</keyword>
<feature type="compositionally biased region" description="Polar residues" evidence="1">
    <location>
        <begin position="68"/>
        <end position="85"/>
    </location>
</feature>
<reference evidence="3" key="1">
    <citation type="submission" date="2020-01" db="EMBL/GenBank/DDBJ databases">
        <authorList>
            <consortium name="DOE Joint Genome Institute"/>
            <person name="Haridas S."/>
            <person name="Albert R."/>
            <person name="Binder M."/>
            <person name="Bloem J."/>
            <person name="Labutti K."/>
            <person name="Salamov A."/>
            <person name="Andreopoulos B."/>
            <person name="Baker S.E."/>
            <person name="Barry K."/>
            <person name="Bills G."/>
            <person name="Bluhm B.H."/>
            <person name="Cannon C."/>
            <person name="Castanera R."/>
            <person name="Culley D.E."/>
            <person name="Daum C."/>
            <person name="Ezra D."/>
            <person name="Gonzalez J.B."/>
            <person name="Henrissat B."/>
            <person name="Kuo A."/>
            <person name="Liang C."/>
            <person name="Lipzen A."/>
            <person name="Lutzoni F."/>
            <person name="Magnuson J."/>
            <person name="Mondo S."/>
            <person name="Nolan M."/>
            <person name="Ohm R."/>
            <person name="Pangilinan J."/>
            <person name="Park H.-J."/>
            <person name="Ramirez L."/>
            <person name="Alfaro M."/>
            <person name="Sun H."/>
            <person name="Tritt A."/>
            <person name="Yoshinaga Y."/>
            <person name="Zwiers L.-H."/>
            <person name="Turgeon B.G."/>
            <person name="Goodwin S.B."/>
            <person name="Spatafora J.W."/>
            <person name="Crous P.W."/>
            <person name="Grigoriev I.V."/>
        </authorList>
    </citation>
    <scope>NUCLEOTIDE SEQUENCE</scope>
    <source>
        <strain evidence="3">IPT5</strain>
    </source>
</reference>
<keyword evidence="4" id="KW-1185">Reference proteome</keyword>
<keyword evidence="2" id="KW-0812">Transmembrane</keyword>
<feature type="compositionally biased region" description="Pro residues" evidence="1">
    <location>
        <begin position="102"/>
        <end position="116"/>
    </location>
</feature>
<evidence type="ECO:0000256" key="1">
    <source>
        <dbReference type="SAM" id="MobiDB-lite"/>
    </source>
</evidence>
<feature type="region of interest" description="Disordered" evidence="1">
    <location>
        <begin position="25"/>
        <end position="132"/>
    </location>
</feature>
<feature type="compositionally biased region" description="Polar residues" evidence="1">
    <location>
        <begin position="352"/>
        <end position="364"/>
    </location>
</feature>
<evidence type="ECO:0000313" key="4">
    <source>
        <dbReference type="Proteomes" id="UP000799423"/>
    </source>
</evidence>